<name>A0A674DCR4_SALTR</name>
<dbReference type="GO" id="GO:0005096">
    <property type="term" value="F:GTPase activator activity"/>
    <property type="evidence" value="ECO:0007669"/>
    <property type="project" value="UniProtKB-KW"/>
</dbReference>
<dbReference type="PROSITE" id="PS50085">
    <property type="entry name" value="RAPGAP"/>
    <property type="match status" value="1"/>
</dbReference>
<reference evidence="4" key="2">
    <citation type="submission" date="2025-09" db="UniProtKB">
        <authorList>
            <consortium name="Ensembl"/>
        </authorList>
    </citation>
    <scope>IDENTIFICATION</scope>
</reference>
<feature type="compositionally biased region" description="Polar residues" evidence="2">
    <location>
        <begin position="389"/>
        <end position="401"/>
    </location>
</feature>
<dbReference type="InterPro" id="IPR000331">
    <property type="entry name" value="Rap/Ran_GAP_dom"/>
</dbReference>
<dbReference type="GeneTree" id="ENSGT00700000104550"/>
<evidence type="ECO:0000313" key="4">
    <source>
        <dbReference type="Ensembl" id="ENSSTUP00000093396.1"/>
    </source>
</evidence>
<evidence type="ECO:0000256" key="2">
    <source>
        <dbReference type="SAM" id="MobiDB-lite"/>
    </source>
</evidence>
<keyword evidence="5" id="KW-1185">Reference proteome</keyword>
<evidence type="ECO:0000259" key="3">
    <source>
        <dbReference type="PROSITE" id="PS50085"/>
    </source>
</evidence>
<dbReference type="Gene3D" id="3.40.50.11210">
    <property type="entry name" value="Rap/Ran-GAP"/>
    <property type="match status" value="1"/>
</dbReference>
<sequence>MYSDWRSLHLMVQSDQGHLSVLHTYPGGVGLEVANAVVKPLGTAAIPMATENILKTDKEVKWTMEVLCYGLTLPLEGDTVKLCVDVYTDWMMALVTPRDSIPQPVVKEPNLYVQTILKHLYNVFLPRPEQYSLSHIRLCQQVLTAVQKLARESVSMVRETWEVLLLFLLRINDTLLAPPTIGVGVAEKLAEKLMAVLFEVWLLACARCFPTPPYWKTAQEMLANWRHHPPVVEQWSRVACALTSRLLRFTHGPSFPPFKVPDEDANLIPVEMDNDCVAQTWFRFLHMLSNPVDLSNPTLVSTTPKFQEQFLNSSGIPHEVVLHPCLKQLPQIFFRAMRGVSCLVDAFLGISRPRVDSAPPTPVNRLSMSPPSSNNTTPPHSRKQRHTVVTKTASKSLTGSAAQPAKVSASQQLSSSPTMLASPTQSSWEMQPLPAPARPKVNSILNLFGQWLFDAALVHCKLHSGLSRDPSMTAIATQVGLELRRKGSQMSTDSMVSNPMFDTNEFPESYEAGRAEACGTLCRIFCSKKTGEDILPVYLSRFYMVLIQGLQISDFICRPVLSSIILNSSSLFCSDLKGVNVVVPYFISALETILPDRELSKFKLYVNPTDLRRASIHILLAMLPLPHHFGNVKSEVLLEGKFSDDDGAPHDQSLSFLSLRLRLVNVLIGALQTETDPNNTQLILGAMLNIVQDSALLESIGAQTETVSVDGSHAGLRGHSRTSSSFSFTSGGSTGTEATSPDSERPAQALLRDYAFTDTAAGLLVRSIHLVTQRLNSQWRSDMSISLAALELLAGLAKVKACVDSADRKRAVSSVCGYIVYQCSRPAPLHSRDLHSMIVAAFQCLCVWLTEHPDMLDEKDCLMEVLEIVELGISGSKSKQEQEVRHKGEKEHNPASMRVKDAAEATLSCIMQVLGAFPSPSGPASTCSLLNEDTLIRYARLSATGPSNFRYFVLDNSVILAMLEQPLGNEQNPSPSVTVLIRGMAGRHAWTMQLFHQPRGARANQRVFVPEGRPAPNNDVGIRYTVKQRPFPEEVDKIPLVKADVSIPDLDDIVNKELEMQHDRLRSMMTKQIEYECSLERHSEDVWSSKSFPDPLTDCKPPPPAQEFQTARLFLSHFGFLSLEALKEPGNSRLPPHLIGLESSMPGFFDDIAYLDLLPCRPFDTVFVFYVRAGQKTSHEILRNVETSSSVQPHFLEFLLSLGWPVDVGRHPGWTGHLDTSWSLNSCSSDNDSQQIGDLCEDTVLPIPGWLIAVFVFTEDSSVHSDSTVEADTHTDLLPSLLKQPKLTLELFPNHSDNLAASQRTKRSSTGKTAPPLGPETKVLVIWVERYDDIGKQPPITSPKNHCVSPSTVSLYVIMKDIPLIFIHPLRTGLFRVRLHGAMGKFNMVIPLVDGMVVSRRALGFLVRQTVINVCRRKRLESETYSPPHVRRKQKIADVVHRYRNKQLEPEFYTSLFQDVGEGRPIHL</sequence>
<feature type="compositionally biased region" description="Polar residues" evidence="2">
    <location>
        <begin position="408"/>
        <end position="429"/>
    </location>
</feature>
<dbReference type="Pfam" id="PF20412">
    <property type="entry name" value="RALGAPB_N"/>
    <property type="match status" value="1"/>
</dbReference>
<evidence type="ECO:0000313" key="5">
    <source>
        <dbReference type="Proteomes" id="UP000472277"/>
    </source>
</evidence>
<reference evidence="4" key="1">
    <citation type="submission" date="2025-08" db="UniProtKB">
        <authorList>
            <consortium name="Ensembl"/>
        </authorList>
    </citation>
    <scope>IDENTIFICATION</scope>
</reference>
<proteinExistence type="predicted"/>
<feature type="compositionally biased region" description="Low complexity" evidence="2">
    <location>
        <begin position="721"/>
        <end position="731"/>
    </location>
</feature>
<dbReference type="InterPro" id="IPR035974">
    <property type="entry name" value="Rap/Ran-GAP_sf"/>
</dbReference>
<dbReference type="InterPro" id="IPR039930">
    <property type="entry name" value="RALGAPB"/>
</dbReference>
<protein>
    <submittedName>
        <fullName evidence="4">Ral GTPase-activating protein subunit beta-like</fullName>
    </submittedName>
</protein>
<feature type="domain" description="Rap-GAP" evidence="3">
    <location>
        <begin position="1152"/>
        <end position="1468"/>
    </location>
</feature>
<feature type="compositionally biased region" description="Low complexity" evidence="2">
    <location>
        <begin position="367"/>
        <end position="379"/>
    </location>
</feature>
<dbReference type="Proteomes" id="UP000472277">
    <property type="component" value="Chromosome 28"/>
</dbReference>
<dbReference type="Ensembl" id="ENSSTUT00000099768.1">
    <property type="protein sequence ID" value="ENSSTUP00000093396.1"/>
    <property type="gene ID" value="ENSSTUG00000040565.1"/>
</dbReference>
<keyword evidence="1" id="KW-0343">GTPase activation</keyword>
<evidence type="ECO:0000256" key="1">
    <source>
        <dbReference type="ARBA" id="ARBA00022468"/>
    </source>
</evidence>
<feature type="region of interest" description="Disordered" evidence="2">
    <location>
        <begin position="354"/>
        <end position="431"/>
    </location>
</feature>
<dbReference type="GO" id="GO:0051056">
    <property type="term" value="P:regulation of small GTPase mediated signal transduction"/>
    <property type="evidence" value="ECO:0007669"/>
    <property type="project" value="InterPro"/>
</dbReference>
<organism evidence="4 5">
    <name type="scientific">Salmo trutta</name>
    <name type="common">Brown trout</name>
    <dbReference type="NCBI Taxonomy" id="8032"/>
    <lineage>
        <taxon>Eukaryota</taxon>
        <taxon>Metazoa</taxon>
        <taxon>Chordata</taxon>
        <taxon>Craniata</taxon>
        <taxon>Vertebrata</taxon>
        <taxon>Euteleostomi</taxon>
        <taxon>Actinopterygii</taxon>
        <taxon>Neopterygii</taxon>
        <taxon>Teleostei</taxon>
        <taxon>Protacanthopterygii</taxon>
        <taxon>Salmoniformes</taxon>
        <taxon>Salmonidae</taxon>
        <taxon>Salmoninae</taxon>
        <taxon>Salmo</taxon>
    </lineage>
</organism>
<gene>
    <name evidence="4" type="primary">LOC115166078</name>
</gene>
<dbReference type="SUPFAM" id="SSF111347">
    <property type="entry name" value="Rap/Ran-GAP"/>
    <property type="match status" value="1"/>
</dbReference>
<accession>A0A674DCR4</accession>
<feature type="region of interest" description="Disordered" evidence="2">
    <location>
        <begin position="711"/>
        <end position="744"/>
    </location>
</feature>
<dbReference type="InterPro" id="IPR046859">
    <property type="entry name" value="RGPA/RALGAPB_N"/>
</dbReference>
<dbReference type="PANTHER" id="PTHR21344">
    <property type="entry name" value="RAL GTPASE-ACTIVATING PROTEIN SUBUNIT BETA"/>
    <property type="match status" value="1"/>
</dbReference>
<dbReference type="PANTHER" id="PTHR21344:SF1">
    <property type="entry name" value="RAL GTPASE-ACTIVATING PROTEIN SUBUNIT BETA"/>
    <property type="match status" value="1"/>
</dbReference>